<keyword evidence="4" id="KW-0808">Transferase</keyword>
<feature type="transmembrane region" description="Helical" evidence="10">
    <location>
        <begin position="45"/>
        <end position="63"/>
    </location>
</feature>
<dbReference type="EMBL" id="JAVFKM010000044">
    <property type="protein sequence ID" value="MEF3119394.1"/>
    <property type="molecule type" value="Genomic_DNA"/>
</dbReference>
<keyword evidence="14" id="KW-1185">Reference proteome</keyword>
<keyword evidence="3" id="KW-0597">Phosphoprotein</keyword>
<proteinExistence type="predicted"/>
<dbReference type="InterPro" id="IPR003594">
    <property type="entry name" value="HATPase_dom"/>
</dbReference>
<keyword evidence="10" id="KW-0812">Transmembrane</keyword>
<feature type="transmembrane region" description="Helical" evidence="10">
    <location>
        <begin position="103"/>
        <end position="128"/>
    </location>
</feature>
<protein>
    <recommendedName>
        <fullName evidence="2">histidine kinase</fullName>
        <ecNumber evidence="2">2.7.13.3</ecNumber>
    </recommendedName>
</protein>
<feature type="transmembrane region" description="Helical" evidence="10">
    <location>
        <begin position="134"/>
        <end position="154"/>
    </location>
</feature>
<dbReference type="Proteomes" id="UP001348265">
    <property type="component" value="Unassembled WGS sequence"/>
</dbReference>
<feature type="transmembrane region" description="Helical" evidence="10">
    <location>
        <begin position="12"/>
        <end position="33"/>
    </location>
</feature>
<dbReference type="CDD" id="cd16917">
    <property type="entry name" value="HATPase_UhpB-NarQ-NarX-like"/>
    <property type="match status" value="1"/>
</dbReference>
<evidence type="ECO:0000256" key="3">
    <source>
        <dbReference type="ARBA" id="ARBA00022553"/>
    </source>
</evidence>
<feature type="transmembrane region" description="Helical" evidence="10">
    <location>
        <begin position="69"/>
        <end position="91"/>
    </location>
</feature>
<evidence type="ECO:0000256" key="7">
    <source>
        <dbReference type="ARBA" id="ARBA00022840"/>
    </source>
</evidence>
<evidence type="ECO:0000259" key="11">
    <source>
        <dbReference type="Pfam" id="PF02518"/>
    </source>
</evidence>
<name>A0ABU7X7R9_9ACTN</name>
<dbReference type="RefSeq" id="WP_331790167.1">
    <property type="nucleotide sequence ID" value="NZ_JAVFKM010000044.1"/>
</dbReference>
<keyword evidence="9" id="KW-0175">Coiled coil</keyword>
<dbReference type="Pfam" id="PF07730">
    <property type="entry name" value="HisKA_3"/>
    <property type="match status" value="1"/>
</dbReference>
<feature type="domain" description="Histidine kinase/HSP90-like ATPase" evidence="11">
    <location>
        <begin position="298"/>
        <end position="387"/>
    </location>
</feature>
<dbReference type="InterPro" id="IPR050482">
    <property type="entry name" value="Sensor_HK_TwoCompSys"/>
</dbReference>
<evidence type="ECO:0000256" key="2">
    <source>
        <dbReference type="ARBA" id="ARBA00012438"/>
    </source>
</evidence>
<organism evidence="13 14">
    <name type="scientific">Streptomyces chrestomyceticus</name>
    <dbReference type="NCBI Taxonomy" id="68185"/>
    <lineage>
        <taxon>Bacteria</taxon>
        <taxon>Bacillati</taxon>
        <taxon>Actinomycetota</taxon>
        <taxon>Actinomycetes</taxon>
        <taxon>Kitasatosporales</taxon>
        <taxon>Streptomycetaceae</taxon>
        <taxon>Streptomyces</taxon>
    </lineage>
</organism>
<feature type="domain" description="Signal transduction histidine kinase subgroup 3 dimerisation and phosphoacceptor" evidence="12">
    <location>
        <begin position="187"/>
        <end position="248"/>
    </location>
</feature>
<reference evidence="13 14" key="1">
    <citation type="submission" date="2023-08" db="EMBL/GenBank/DDBJ databases">
        <authorList>
            <person name="Sharma P."/>
            <person name="Verma V."/>
            <person name="Mohan M.K."/>
            <person name="Dubey A.K."/>
        </authorList>
    </citation>
    <scope>NUCLEOTIDE SEQUENCE [LARGE SCALE GENOMIC DNA]</scope>
    <source>
        <strain evidence="13 14">ADP4</strain>
    </source>
</reference>
<gene>
    <name evidence="13" type="ORF">RB636_40280</name>
</gene>
<evidence type="ECO:0000256" key="5">
    <source>
        <dbReference type="ARBA" id="ARBA00022741"/>
    </source>
</evidence>
<sequence>MRDAVDRWGRKVVALVVAVGAFIPIDGPPIAYLHTELGITRAGELALSAVAAVVSAATVLLLPRRRWPVISFGLAGWVVLSVWMPLGVGSYAVARGARRQAHLVWYVLGASAAVVLPMTTGAAAGVPGLGREDLFSSLGSVVLFVWLPVVLGLWSRARRDVIEGLQERAAQAEREQAARAEQARIQERARIARDMHDVVAHRVSLMVLHAGALEVNAKDADTVAAAELIRTTGREALGQLRDVIGVLKGAGDRDRAALGPQPTLVDLDQLLDQSRAAGIAVRRHDAGTPKRLPTLLEQAAYRVVQEALTNVHKHAGSARTEVALHYHDAGLEITVSNSAPAGPTETLPGSGLGLVGLRERVELLDGVFTAAPRHDGGFTVSARLPLSAPALEDHA</sequence>
<dbReference type="SUPFAM" id="SSF55874">
    <property type="entry name" value="ATPase domain of HSP90 chaperone/DNA topoisomerase II/histidine kinase"/>
    <property type="match status" value="1"/>
</dbReference>
<accession>A0ABU7X7R9</accession>
<dbReference type="PANTHER" id="PTHR24421">
    <property type="entry name" value="NITRATE/NITRITE SENSOR PROTEIN NARX-RELATED"/>
    <property type="match status" value="1"/>
</dbReference>
<comment type="caution">
    <text evidence="13">The sequence shown here is derived from an EMBL/GenBank/DDBJ whole genome shotgun (WGS) entry which is preliminary data.</text>
</comment>
<evidence type="ECO:0000256" key="10">
    <source>
        <dbReference type="SAM" id="Phobius"/>
    </source>
</evidence>
<dbReference type="PANTHER" id="PTHR24421:SF10">
    <property type="entry name" value="NITRATE_NITRITE SENSOR PROTEIN NARQ"/>
    <property type="match status" value="1"/>
</dbReference>
<dbReference type="InterPro" id="IPR036890">
    <property type="entry name" value="HATPase_C_sf"/>
</dbReference>
<evidence type="ECO:0000313" key="13">
    <source>
        <dbReference type="EMBL" id="MEF3119394.1"/>
    </source>
</evidence>
<dbReference type="GO" id="GO:0016301">
    <property type="term" value="F:kinase activity"/>
    <property type="evidence" value="ECO:0007669"/>
    <property type="project" value="UniProtKB-KW"/>
</dbReference>
<evidence type="ECO:0000259" key="12">
    <source>
        <dbReference type="Pfam" id="PF07730"/>
    </source>
</evidence>
<dbReference type="EC" id="2.7.13.3" evidence="2"/>
<evidence type="ECO:0000313" key="14">
    <source>
        <dbReference type="Proteomes" id="UP001348265"/>
    </source>
</evidence>
<evidence type="ECO:0000256" key="1">
    <source>
        <dbReference type="ARBA" id="ARBA00000085"/>
    </source>
</evidence>
<keyword evidence="5" id="KW-0547">Nucleotide-binding</keyword>
<keyword evidence="10" id="KW-0472">Membrane</keyword>
<dbReference type="Gene3D" id="1.20.5.1930">
    <property type="match status" value="1"/>
</dbReference>
<comment type="catalytic activity">
    <reaction evidence="1">
        <text>ATP + protein L-histidine = ADP + protein N-phospho-L-histidine.</text>
        <dbReference type="EC" id="2.7.13.3"/>
    </reaction>
</comment>
<evidence type="ECO:0000256" key="8">
    <source>
        <dbReference type="ARBA" id="ARBA00023012"/>
    </source>
</evidence>
<keyword evidence="7" id="KW-0067">ATP-binding</keyword>
<evidence type="ECO:0000256" key="4">
    <source>
        <dbReference type="ARBA" id="ARBA00022679"/>
    </source>
</evidence>
<feature type="coiled-coil region" evidence="9">
    <location>
        <begin position="155"/>
        <end position="190"/>
    </location>
</feature>
<keyword evidence="8" id="KW-0902">Two-component regulatory system</keyword>
<dbReference type="Pfam" id="PF02518">
    <property type="entry name" value="HATPase_c"/>
    <property type="match status" value="1"/>
</dbReference>
<keyword evidence="10" id="KW-1133">Transmembrane helix</keyword>
<evidence type="ECO:0000256" key="6">
    <source>
        <dbReference type="ARBA" id="ARBA00022777"/>
    </source>
</evidence>
<evidence type="ECO:0000256" key="9">
    <source>
        <dbReference type="SAM" id="Coils"/>
    </source>
</evidence>
<dbReference type="Gene3D" id="3.30.565.10">
    <property type="entry name" value="Histidine kinase-like ATPase, C-terminal domain"/>
    <property type="match status" value="1"/>
</dbReference>
<dbReference type="InterPro" id="IPR011712">
    <property type="entry name" value="Sig_transdc_His_kin_sub3_dim/P"/>
</dbReference>
<keyword evidence="6 13" id="KW-0418">Kinase</keyword>